<evidence type="ECO:0000259" key="2">
    <source>
        <dbReference type="Pfam" id="PF13905"/>
    </source>
</evidence>
<feature type="signal peptide" evidence="1">
    <location>
        <begin position="1"/>
        <end position="21"/>
    </location>
</feature>
<evidence type="ECO:0000256" key="1">
    <source>
        <dbReference type="SAM" id="SignalP"/>
    </source>
</evidence>
<reference evidence="4 5" key="1">
    <citation type="submission" date="2014-08" db="EMBL/GenBank/DDBJ databases">
        <authorList>
            <person name="Wibberg D."/>
        </authorList>
    </citation>
    <scope>NUCLEOTIDE SEQUENCE [LARGE SCALE GENOMIC DNA]</scope>
    <source>
        <strain evidence="5">ING2-E5B</strain>
    </source>
</reference>
<feature type="chain" id="PRO_5030003019" evidence="1">
    <location>
        <begin position="22"/>
        <end position="329"/>
    </location>
</feature>
<dbReference type="InterPro" id="IPR033395">
    <property type="entry name" value="DUF5106"/>
</dbReference>
<keyword evidence="1" id="KW-0732">Signal</keyword>
<dbReference type="HOGENOM" id="CLU_072057_0_0_10"/>
<dbReference type="Pfam" id="PF13905">
    <property type="entry name" value="Thioredoxin_8"/>
    <property type="match status" value="1"/>
</dbReference>
<dbReference type="Proteomes" id="UP000032417">
    <property type="component" value="Chromosome 1"/>
</dbReference>
<organism evidence="4 5">
    <name type="scientific">Fermentimonas caenicola</name>
    <dbReference type="NCBI Taxonomy" id="1562970"/>
    <lineage>
        <taxon>Bacteria</taxon>
        <taxon>Pseudomonadati</taxon>
        <taxon>Bacteroidota</taxon>
        <taxon>Bacteroidia</taxon>
        <taxon>Bacteroidales</taxon>
        <taxon>Dysgonomonadaceae</taxon>
        <taxon>Fermentimonas</taxon>
    </lineage>
</organism>
<proteinExistence type="predicted"/>
<dbReference type="InterPro" id="IPR012336">
    <property type="entry name" value="Thioredoxin-like_fold"/>
</dbReference>
<protein>
    <submittedName>
        <fullName evidence="4">Lipofamily protein</fullName>
    </submittedName>
</protein>
<dbReference type="EMBL" id="LN515532">
    <property type="protein sequence ID" value="CEA16815.1"/>
    <property type="molecule type" value="Genomic_DNA"/>
</dbReference>
<dbReference type="KEGG" id="pbt:ING2E5B_2086"/>
<feature type="domain" description="DUF5106" evidence="3">
    <location>
        <begin position="21"/>
        <end position="185"/>
    </location>
</feature>
<dbReference type="PATRIC" id="fig|1562970.3.peg.2061"/>
<feature type="domain" description="Thioredoxin-like fold" evidence="2">
    <location>
        <begin position="214"/>
        <end position="311"/>
    </location>
</feature>
<evidence type="ECO:0000313" key="5">
    <source>
        <dbReference type="Proteomes" id="UP000032417"/>
    </source>
</evidence>
<dbReference type="Gene3D" id="3.40.30.10">
    <property type="entry name" value="Glutaredoxin"/>
    <property type="match status" value="1"/>
</dbReference>
<dbReference type="AlphaFoldDB" id="A0A098C1N2"/>
<accession>A0A098C1N2</accession>
<dbReference type="OrthoDB" id="9805634at2"/>
<dbReference type="SUPFAM" id="SSF52833">
    <property type="entry name" value="Thioredoxin-like"/>
    <property type="match status" value="1"/>
</dbReference>
<evidence type="ECO:0000313" key="4">
    <source>
        <dbReference type="EMBL" id="CEA16815.1"/>
    </source>
</evidence>
<sequence length="329" mass="37615">MRNILSLCSFTLLIVILSAVSCSSGKEYQSSKRDIKDKELSVVSPTIVPDTFVLPDIPEVITDTDERAKYLVSHYWDRFDFSNADLARRPEITEQAFVDFINILNYVPKANADESLVNTLRSAEADTAMYVHFISLFEKYFYDPNSPFRNEEYYIPVLNEIARSSMLTDVSKSVYKFQLDMVKKNRVGERANNFSYTLASGRSYSLYDLQSEFTILMFSNPGCPTCEAVIAQMAKSAPINNALSRNSANRTMLTILTLYPDQDLDEWLSHLSDLPTGWVHGYDKDLKITNQRLYDIKAIPTIYLLDKDKRVLLKDTSIEAVESFFSVQH</sequence>
<name>A0A098C1N2_9BACT</name>
<dbReference type="STRING" id="1562970.ING2E5B_2086"/>
<dbReference type="InterPro" id="IPR036249">
    <property type="entry name" value="Thioredoxin-like_sf"/>
</dbReference>
<keyword evidence="5" id="KW-1185">Reference proteome</keyword>
<gene>
    <name evidence="4" type="ORF">ING2E5B_2086</name>
</gene>
<dbReference type="Pfam" id="PF17127">
    <property type="entry name" value="DUF5106"/>
    <property type="match status" value="1"/>
</dbReference>
<dbReference type="PROSITE" id="PS51257">
    <property type="entry name" value="PROKAR_LIPOPROTEIN"/>
    <property type="match status" value="1"/>
</dbReference>
<evidence type="ECO:0000259" key="3">
    <source>
        <dbReference type="Pfam" id="PF17127"/>
    </source>
</evidence>